<evidence type="ECO:0000256" key="1">
    <source>
        <dbReference type="ARBA" id="ARBA00038158"/>
    </source>
</evidence>
<comment type="similarity">
    <text evidence="1">Belongs to the methyltransferase superfamily. LaeA methyltransferase family.</text>
</comment>
<dbReference type="SUPFAM" id="SSF53335">
    <property type="entry name" value="S-adenosyl-L-methionine-dependent methyltransferases"/>
    <property type="match status" value="1"/>
</dbReference>
<dbReference type="PANTHER" id="PTHR43591">
    <property type="entry name" value="METHYLTRANSFERASE"/>
    <property type="match status" value="1"/>
</dbReference>
<dbReference type="CDD" id="cd02440">
    <property type="entry name" value="AdoMet_MTases"/>
    <property type="match status" value="1"/>
</dbReference>
<dbReference type="Gene3D" id="3.40.50.150">
    <property type="entry name" value="Vaccinia Virus protein VP39"/>
    <property type="match status" value="1"/>
</dbReference>
<evidence type="ECO:0000313" key="3">
    <source>
        <dbReference type="Proteomes" id="UP000613401"/>
    </source>
</evidence>
<keyword evidence="3" id="KW-1185">Reference proteome</keyword>
<name>A0A8H4CLB3_COLGL</name>
<proteinExistence type="inferred from homology"/>
<dbReference type="GeneID" id="69011468"/>
<dbReference type="PANTHER" id="PTHR43591:SF31">
    <property type="entry name" value="LAEA-LIKE, PUTATIVE (AFU_ORTHOLOGUE AFUA_8G01930)-RELATED"/>
    <property type="match status" value="1"/>
</dbReference>
<dbReference type="RefSeq" id="XP_045265148.1">
    <property type="nucleotide sequence ID" value="XM_045404364.1"/>
</dbReference>
<accession>A0A8H4CLB3</accession>
<dbReference type="Proteomes" id="UP000613401">
    <property type="component" value="Unassembled WGS sequence"/>
</dbReference>
<evidence type="ECO:0000313" key="2">
    <source>
        <dbReference type="EMBL" id="KAF3805989.1"/>
    </source>
</evidence>
<reference evidence="2" key="1">
    <citation type="journal article" date="2020" name="Phytopathology">
        <title>Genome sequence and comparative analysis of Colletotrichum gloeosporioides isolated from Liriodendron leaves.</title>
        <authorList>
            <person name="Fu F.F."/>
            <person name="Hao Z."/>
            <person name="Wang P."/>
            <person name="Lu Y."/>
            <person name="Xue L.J."/>
            <person name="Wei G."/>
            <person name="Tian Y."/>
            <person name="Baishi H."/>
            <person name="Xu H."/>
            <person name="Shi J."/>
            <person name="Cheng T."/>
            <person name="Wang G."/>
            <person name="Yi Y."/>
            <person name="Chen J."/>
        </authorList>
    </citation>
    <scope>NUCLEOTIDE SEQUENCE</scope>
    <source>
        <strain evidence="2">Lc1</strain>
    </source>
</reference>
<reference evidence="2" key="2">
    <citation type="submission" date="2020-03" db="EMBL/GenBank/DDBJ databases">
        <authorList>
            <person name="Fu F.-F."/>
            <person name="Chen J."/>
        </authorList>
    </citation>
    <scope>NUCLEOTIDE SEQUENCE</scope>
    <source>
        <strain evidence="2">Lc1</strain>
    </source>
</reference>
<organism evidence="2 3">
    <name type="scientific">Colletotrichum gloeosporioides</name>
    <name type="common">Anthracnose fungus</name>
    <name type="synonym">Glomerella cingulata</name>
    <dbReference type="NCBI Taxonomy" id="474922"/>
    <lineage>
        <taxon>Eukaryota</taxon>
        <taxon>Fungi</taxon>
        <taxon>Dikarya</taxon>
        <taxon>Ascomycota</taxon>
        <taxon>Pezizomycotina</taxon>
        <taxon>Sordariomycetes</taxon>
        <taxon>Hypocreomycetidae</taxon>
        <taxon>Glomerellales</taxon>
        <taxon>Glomerellaceae</taxon>
        <taxon>Colletotrichum</taxon>
        <taxon>Colletotrichum gloeosporioides species complex</taxon>
    </lineage>
</organism>
<protein>
    <submittedName>
        <fullName evidence="2">Secondary metabolism regulator laeA</fullName>
    </submittedName>
</protein>
<dbReference type="AlphaFoldDB" id="A0A8H4CLB3"/>
<dbReference type="Pfam" id="PF13489">
    <property type="entry name" value="Methyltransf_23"/>
    <property type="match status" value="1"/>
</dbReference>
<comment type="caution">
    <text evidence="2">The sequence shown here is derived from an EMBL/GenBank/DDBJ whole genome shotgun (WGS) entry which is preliminary data.</text>
</comment>
<gene>
    <name evidence="2" type="ORF">GCG54_00004313</name>
</gene>
<sequence length="304" mass="34246">MSQQQDAQAQASNVADREIVLIADDDDDDAASAIQSSVASSSVSLNSSILDHRFENGRTYHKYKEGKYILPNDETENDRLDLQHHLFRLTFNGRLANAPPSDEGAQVGRVLDLGTGTGIWALEFGDEHPEAEILGVDLSPTQPDFVAPNVKFKIDDIEEPWTYSKKFDYIHSRLLNLSIGNWEVYVKQCFDNLNPGGYVEFNECDVYPMSNDGSLKSNSAILQSCKLLQEATEQTYGRPLKLMRDLKITFIEAGFVDVQALQFKWPTNPWPKDPRFKELATWMSENLLTGWELICLAHLARGLS</sequence>
<dbReference type="EMBL" id="WVTB01000037">
    <property type="protein sequence ID" value="KAF3805989.1"/>
    <property type="molecule type" value="Genomic_DNA"/>
</dbReference>
<dbReference type="InterPro" id="IPR029063">
    <property type="entry name" value="SAM-dependent_MTases_sf"/>
</dbReference>
<dbReference type="GO" id="GO:0008168">
    <property type="term" value="F:methyltransferase activity"/>
    <property type="evidence" value="ECO:0007669"/>
    <property type="project" value="TreeGrafter"/>
</dbReference>